<sequence>MDLFPAHGFNIYGEGDRAHVELVSSAVDVTERSELALCDKAFAALSGAASYGDGAEELLGKGKAHSFWADAPLREWAGPCGGGRAESGGADRSGAVQRGVSRGGRCSGR</sequence>
<evidence type="ECO:0000256" key="1">
    <source>
        <dbReference type="SAM" id="MobiDB-lite"/>
    </source>
</evidence>
<feature type="region of interest" description="Disordered" evidence="1">
    <location>
        <begin position="79"/>
        <end position="109"/>
    </location>
</feature>
<reference evidence="3" key="1">
    <citation type="journal article" date="2019" name="Int. J. Syst. Evol. Microbiol.">
        <title>The Global Catalogue of Microorganisms (GCM) 10K type strain sequencing project: providing services to taxonomists for standard genome sequencing and annotation.</title>
        <authorList>
            <consortium name="The Broad Institute Genomics Platform"/>
            <consortium name="The Broad Institute Genome Sequencing Center for Infectious Disease"/>
            <person name="Wu L."/>
            <person name="Ma J."/>
        </authorList>
    </citation>
    <scope>NUCLEOTIDE SEQUENCE [LARGE SCALE GENOMIC DNA]</scope>
    <source>
        <strain evidence="3">JCM 4147</strain>
    </source>
</reference>
<evidence type="ECO:0000313" key="3">
    <source>
        <dbReference type="Proteomes" id="UP001596200"/>
    </source>
</evidence>
<keyword evidence="3" id="KW-1185">Reference proteome</keyword>
<gene>
    <name evidence="2" type="ORF">ACFP1B_00320</name>
</gene>
<proteinExistence type="predicted"/>
<name>A0ABW1GE55_9ACTN</name>
<comment type="caution">
    <text evidence="2">The sequence shown here is derived from an EMBL/GenBank/DDBJ whole genome shotgun (WGS) entry which is preliminary data.</text>
</comment>
<dbReference type="EMBL" id="JBHSPU010000001">
    <property type="protein sequence ID" value="MFC5911887.1"/>
    <property type="molecule type" value="Genomic_DNA"/>
</dbReference>
<evidence type="ECO:0000313" key="2">
    <source>
        <dbReference type="EMBL" id="MFC5911887.1"/>
    </source>
</evidence>
<dbReference type="Proteomes" id="UP001596200">
    <property type="component" value="Unassembled WGS sequence"/>
</dbReference>
<accession>A0ABW1GE55</accession>
<dbReference type="RefSeq" id="WP_344509092.1">
    <property type="nucleotide sequence ID" value="NZ_BAAATU010000007.1"/>
</dbReference>
<protein>
    <submittedName>
        <fullName evidence="2">Uncharacterized protein</fullName>
    </submittedName>
</protein>
<organism evidence="2 3">
    <name type="scientific">Streptomyces pulveraceus</name>
    <dbReference type="NCBI Taxonomy" id="68258"/>
    <lineage>
        <taxon>Bacteria</taxon>
        <taxon>Bacillati</taxon>
        <taxon>Actinomycetota</taxon>
        <taxon>Actinomycetes</taxon>
        <taxon>Kitasatosporales</taxon>
        <taxon>Streptomycetaceae</taxon>
        <taxon>Streptomyces</taxon>
    </lineage>
</organism>